<comment type="caution">
    <text evidence="1">The sequence shown here is derived from an EMBL/GenBank/DDBJ whole genome shotgun (WGS) entry which is preliminary data.</text>
</comment>
<dbReference type="EMBL" id="JYNY01000626">
    <property type="protein sequence ID" value="KJJ83293.1"/>
    <property type="molecule type" value="Genomic_DNA"/>
</dbReference>
<dbReference type="PANTHER" id="PTHR34301:SF8">
    <property type="entry name" value="ATPASE DOMAIN-CONTAINING PROTEIN"/>
    <property type="match status" value="1"/>
</dbReference>
<dbReference type="SUPFAM" id="SSF52540">
    <property type="entry name" value="P-loop containing nucleoside triphosphate hydrolases"/>
    <property type="match status" value="1"/>
</dbReference>
<reference evidence="1 2" key="1">
    <citation type="submission" date="2015-02" db="EMBL/GenBank/DDBJ databases">
        <title>Single-cell genomics of uncultivated deep-branching MTB reveals a conserved set of magnetosome genes.</title>
        <authorList>
            <person name="Kolinko S."/>
            <person name="Richter M."/>
            <person name="Glockner F.O."/>
            <person name="Brachmann A."/>
            <person name="Schuler D."/>
        </authorList>
    </citation>
    <scope>NUCLEOTIDE SEQUENCE [LARGE SCALE GENOMIC DNA]</scope>
    <source>
        <strain evidence="1">SKK-01</strain>
    </source>
</reference>
<dbReference type="Pfam" id="PF10923">
    <property type="entry name" value="BrxC_BrxD"/>
    <property type="match status" value="1"/>
</dbReference>
<protein>
    <submittedName>
        <fullName evidence="1">ATPase domain protein, prokaryote domain protein</fullName>
    </submittedName>
</protein>
<sequence length="393" mass="44947">MEKSKTPFYPGQPVPVDFFVGRLPEIKRITRAIEQVALGKMQSVFLSGEYGIGKSSLAGFLRCFAEEKCGILGIHIFLGGAETLEDVAIKTVEAVLKQQRYQDTKWEKIKDFFARYIGQQTLFGVNINFEALKADGPNLSHGFLPFLSGIFDKFKDDGVKGIMLIFDELNGITKNKQFSHFIKSLVDENAVSARPLPLMLMLCGIEERRREMIEHHAPVERIFDVVEIKQMDESEMKDFFSKSFESAGIRVLPTAMEELIFYSSGFPKLMHIIGDNIFWMDKDGVIDKHDARRGIRFAAEDVGKKFVAQQVYKALRSDDYRSILKKLSKENFDLEFSKNIIEKGLSTSEKKKFHNFLQRMKKLGLFKAGENKGEYIFTNRLARLYIKLEALGK</sequence>
<dbReference type="InterPro" id="IPR027417">
    <property type="entry name" value="P-loop_NTPase"/>
</dbReference>
<dbReference type="Proteomes" id="UP000033428">
    <property type="component" value="Unassembled WGS sequence"/>
</dbReference>
<name>A0A0F0CJ21_9BACT</name>
<dbReference type="AlphaFoldDB" id="A0A0F0CJ21"/>
<dbReference type="InterPro" id="IPR021228">
    <property type="entry name" value="BrxD"/>
</dbReference>
<proteinExistence type="predicted"/>
<organism evidence="1 2">
    <name type="scientific">Candidatus Omnitrophus magneticus</name>
    <dbReference type="NCBI Taxonomy" id="1609969"/>
    <lineage>
        <taxon>Bacteria</taxon>
        <taxon>Pseudomonadati</taxon>
        <taxon>Candidatus Omnitrophota</taxon>
        <taxon>Candidatus Omnitrophus</taxon>
    </lineage>
</organism>
<accession>A0A0F0CJ21</accession>
<evidence type="ECO:0000313" key="1">
    <source>
        <dbReference type="EMBL" id="KJJ83293.1"/>
    </source>
</evidence>
<evidence type="ECO:0000313" key="2">
    <source>
        <dbReference type="Proteomes" id="UP000033428"/>
    </source>
</evidence>
<gene>
    <name evidence="1" type="ORF">OMAG_002837</name>
</gene>
<dbReference type="PANTHER" id="PTHR34301">
    <property type="entry name" value="DNA-BINDING PROTEIN-RELATED"/>
    <property type="match status" value="1"/>
</dbReference>
<keyword evidence="2" id="KW-1185">Reference proteome</keyword>
<dbReference type="Gene3D" id="3.40.50.300">
    <property type="entry name" value="P-loop containing nucleotide triphosphate hydrolases"/>
    <property type="match status" value="1"/>
</dbReference>